<feature type="region of interest" description="Disordered" evidence="1">
    <location>
        <begin position="181"/>
        <end position="224"/>
    </location>
</feature>
<evidence type="ECO:0000313" key="2">
    <source>
        <dbReference type="EMBL" id="KKL96107.1"/>
    </source>
</evidence>
<evidence type="ECO:0000256" key="1">
    <source>
        <dbReference type="SAM" id="MobiDB-lite"/>
    </source>
</evidence>
<feature type="compositionally biased region" description="Basic and acidic residues" evidence="1">
    <location>
        <begin position="209"/>
        <end position="224"/>
    </location>
</feature>
<name>A0A0F9JAG8_9ZZZZ</name>
<protein>
    <submittedName>
        <fullName evidence="2">Uncharacterized protein</fullName>
    </submittedName>
</protein>
<sequence>SQPLYTRKSKDGLLNQVGLLRKAGAVYMQVMMLTPSPGSKLYVESYTSGLAYERAGSAPVEPHFVDGNHVVASRHPRPWARQLNLLAAYLYFYNPLRFLVALVRPKTRIPFAGGEVTTANSGGQDAPRGTLRHRALRKVKVHLGDASMQMLGMTGLLPTIRRTLGWALRLMGGRIKRHNTVPASSIPMRSVDGSPASHAVPGTPTRQHASLDPKDRALVASARD</sequence>
<dbReference type="AlphaFoldDB" id="A0A0F9JAG8"/>
<reference evidence="2" key="1">
    <citation type="journal article" date="2015" name="Nature">
        <title>Complex archaea that bridge the gap between prokaryotes and eukaryotes.</title>
        <authorList>
            <person name="Spang A."/>
            <person name="Saw J.H."/>
            <person name="Jorgensen S.L."/>
            <person name="Zaremba-Niedzwiedzka K."/>
            <person name="Martijn J."/>
            <person name="Lind A.E."/>
            <person name="van Eijk R."/>
            <person name="Schleper C."/>
            <person name="Guy L."/>
            <person name="Ettema T.J."/>
        </authorList>
    </citation>
    <scope>NUCLEOTIDE SEQUENCE</scope>
</reference>
<dbReference type="EMBL" id="LAZR01018519">
    <property type="protein sequence ID" value="KKL96107.1"/>
    <property type="molecule type" value="Genomic_DNA"/>
</dbReference>
<proteinExistence type="predicted"/>
<feature type="non-terminal residue" evidence="2">
    <location>
        <position position="1"/>
    </location>
</feature>
<gene>
    <name evidence="2" type="ORF">LCGC14_1847830</name>
</gene>
<accession>A0A0F9JAG8</accession>
<comment type="caution">
    <text evidence="2">The sequence shown here is derived from an EMBL/GenBank/DDBJ whole genome shotgun (WGS) entry which is preliminary data.</text>
</comment>
<organism evidence="2">
    <name type="scientific">marine sediment metagenome</name>
    <dbReference type="NCBI Taxonomy" id="412755"/>
    <lineage>
        <taxon>unclassified sequences</taxon>
        <taxon>metagenomes</taxon>
        <taxon>ecological metagenomes</taxon>
    </lineage>
</organism>